<protein>
    <submittedName>
        <fullName evidence="2">Uncharacterized protein</fullName>
    </submittedName>
</protein>
<evidence type="ECO:0000256" key="1">
    <source>
        <dbReference type="SAM" id="Phobius"/>
    </source>
</evidence>
<comment type="caution">
    <text evidence="2">The sequence shown here is derived from an EMBL/GenBank/DDBJ whole genome shotgun (WGS) entry which is preliminary data.</text>
</comment>
<name>A0A420E557_9FLAO</name>
<dbReference type="EMBL" id="RAQM01000006">
    <property type="protein sequence ID" value="RKF05033.1"/>
    <property type="molecule type" value="Genomic_DNA"/>
</dbReference>
<keyword evidence="1" id="KW-1133">Transmembrane helix</keyword>
<accession>A0A420E557</accession>
<proteinExistence type="predicted"/>
<gene>
    <name evidence="2" type="ORF">C8N26_0432</name>
</gene>
<reference evidence="2 3" key="1">
    <citation type="submission" date="2018-09" db="EMBL/GenBank/DDBJ databases">
        <title>Genomic Encyclopedia of Archaeal and Bacterial Type Strains, Phase II (KMG-II): from individual species to whole genera.</title>
        <authorList>
            <person name="Goeker M."/>
        </authorList>
    </citation>
    <scope>NUCLEOTIDE SEQUENCE [LARGE SCALE GENOMIC DNA]</scope>
    <source>
        <strain evidence="2 3">DSM 16505</strain>
    </source>
</reference>
<dbReference type="AlphaFoldDB" id="A0A420E557"/>
<keyword evidence="1" id="KW-0812">Transmembrane</keyword>
<evidence type="ECO:0000313" key="2">
    <source>
        <dbReference type="EMBL" id="RKF05033.1"/>
    </source>
</evidence>
<organism evidence="2 3">
    <name type="scientific">Tenacibaculum lutimaris</name>
    <dbReference type="NCBI Taxonomy" id="285258"/>
    <lineage>
        <taxon>Bacteria</taxon>
        <taxon>Pseudomonadati</taxon>
        <taxon>Bacteroidota</taxon>
        <taxon>Flavobacteriia</taxon>
        <taxon>Flavobacteriales</taxon>
        <taxon>Flavobacteriaceae</taxon>
        <taxon>Tenacibaculum</taxon>
    </lineage>
</organism>
<evidence type="ECO:0000313" key="3">
    <source>
        <dbReference type="Proteomes" id="UP000285780"/>
    </source>
</evidence>
<dbReference type="RefSeq" id="WP_120185816.1">
    <property type="nucleotide sequence ID" value="NZ_RAQM01000006.1"/>
</dbReference>
<keyword evidence="1" id="KW-0472">Membrane</keyword>
<feature type="transmembrane region" description="Helical" evidence="1">
    <location>
        <begin position="121"/>
        <end position="138"/>
    </location>
</feature>
<feature type="transmembrane region" description="Helical" evidence="1">
    <location>
        <begin position="181"/>
        <end position="202"/>
    </location>
</feature>
<feature type="transmembrane region" description="Helical" evidence="1">
    <location>
        <begin position="150"/>
        <end position="169"/>
    </location>
</feature>
<dbReference type="Proteomes" id="UP000285780">
    <property type="component" value="Unassembled WGS sequence"/>
</dbReference>
<sequence length="218" mass="26394">MELTKEQIQYIENRLIKDGVKYWDIRIEMLDHIVSDIERNANTKNFDSELQRALKNANWDKSLVDINQEALKNINRKYRTQFHKEILLLLKNAKYIFFLITFCFNHYLLSKNLNFKTFDRINIILFLFPIIFYLVFAIKAWTKKYGKSANLLYGMFYFSFSFLILQMIPQFMRDTSYENKILMWLILIPIYYTMSFSGYRLCKKTITKIEIMKKELAI</sequence>
<keyword evidence="3" id="KW-1185">Reference proteome</keyword>
<feature type="transmembrane region" description="Helical" evidence="1">
    <location>
        <begin position="86"/>
        <end position="109"/>
    </location>
</feature>